<dbReference type="RefSeq" id="WP_151149617.1">
    <property type="nucleotide sequence ID" value="NZ_WAIE01000001.1"/>
</dbReference>
<comment type="caution">
    <text evidence="11">The sequence shown here is derived from an EMBL/GenBank/DDBJ whole genome shotgun (WGS) entry which is preliminary data.</text>
</comment>
<dbReference type="SUPFAM" id="SSF52540">
    <property type="entry name" value="P-loop containing nucleoside triphosphate hydrolases"/>
    <property type="match status" value="1"/>
</dbReference>
<dbReference type="InterPro" id="IPR001977">
    <property type="entry name" value="Depp_CoAkinase"/>
</dbReference>
<organism evidence="11 12">
    <name type="scientific">Pseudodesulfovibrio senegalensis</name>
    <dbReference type="NCBI Taxonomy" id="1721087"/>
    <lineage>
        <taxon>Bacteria</taxon>
        <taxon>Pseudomonadati</taxon>
        <taxon>Thermodesulfobacteriota</taxon>
        <taxon>Desulfovibrionia</taxon>
        <taxon>Desulfovibrionales</taxon>
        <taxon>Desulfovibrionaceae</taxon>
    </lineage>
</organism>
<gene>
    <name evidence="7" type="primary">coaE</name>
    <name evidence="11" type="ORF">F8A88_03200</name>
</gene>
<dbReference type="HAMAP" id="MF_00376">
    <property type="entry name" value="Dephospho_CoA_kinase"/>
    <property type="match status" value="1"/>
</dbReference>
<evidence type="ECO:0000256" key="4">
    <source>
        <dbReference type="ARBA" id="ARBA00022840"/>
    </source>
</evidence>
<reference evidence="11 12" key="1">
    <citation type="journal article" date="2017" name="Int. J. Syst. Evol. Microbiol.">
        <title>Desulfovibrio senegalensis sp. nov., a mesophilic sulfate reducer isolated from marine sediment.</title>
        <authorList>
            <person name="Thioye A."/>
            <person name="Gam Z.B.A."/>
            <person name="Mbengue M."/>
            <person name="Cayol J.L."/>
            <person name="Joseph-Bartoli M."/>
            <person name="Toure-Kane C."/>
            <person name="Labat M."/>
        </authorList>
    </citation>
    <scope>NUCLEOTIDE SEQUENCE [LARGE SCALE GENOMIC DNA]</scope>
    <source>
        <strain evidence="11 12">DSM 101509</strain>
    </source>
</reference>
<dbReference type="AlphaFoldDB" id="A0A6N6N768"/>
<dbReference type="GO" id="GO:0140098">
    <property type="term" value="F:catalytic activity, acting on RNA"/>
    <property type="evidence" value="ECO:0007669"/>
    <property type="project" value="UniProtKB-ARBA"/>
</dbReference>
<keyword evidence="6" id="KW-0413">Isomerase</keyword>
<keyword evidence="7 11" id="KW-0418">Kinase</keyword>
<feature type="domain" description="Pseudouridine synthase RsuA/RluA-like" evidence="10">
    <location>
        <begin position="100"/>
        <end position="259"/>
    </location>
</feature>
<keyword evidence="7" id="KW-0808">Transferase</keyword>
<evidence type="ECO:0000259" key="10">
    <source>
        <dbReference type="Pfam" id="PF00849"/>
    </source>
</evidence>
<sequence>MIKTGQKRHWQIQAGNEAYGMRLDKFWAGELAEQGVSRGRVRDWIESGHALVDGAAETRGKRKLAGTELLELAEPADAVNPDAPQPESGPLPVLFEDDCLLVIDKPAGLTTHPAPGCPDNTLVNRLLHHWPDIGADRSGMDPSRPGIVHRLDKGTSGLIAVARTEAARLTLASDFAERRVSKVYLAIVHGRPEPPAADIDAPMGRHPSIKTRMAVLPKGGREARSRYRTLWTDPLGRASLVAVRIFTGRTHQIRVHMAHVGHPLLGDTVYGDATRMETLAETMPDVTAERQMLHAFWLRIAHPESGETMRFLCEPPEDFMGVLRGLGRICLRVGLVGMPGCGKSTVLGVLRSMSIAVFSADECVAELYEPGHDGAEMIRGRFGGRYSLENGGVNKPSLFAAMLEDDAVRREVMDMVHPMVKHACEKFFEDHAHDCLAVAEVPLLLEGGWHDDGVVDEVVYVDCPDELRTGPFRESRGLAPETLAAFDSWQWPAADKRACCAWEIRNHGDRAVLESETRRVVRELREAAADRGEAHEQWLERLWPQLAEELDGES</sequence>
<dbReference type="PROSITE" id="PS51219">
    <property type="entry name" value="DPCK"/>
    <property type="match status" value="1"/>
</dbReference>
<comment type="function">
    <text evidence="7">Catalyzes the phosphorylation of the 3'-hydroxyl group of dephosphocoenzyme A to form coenzyme A.</text>
</comment>
<dbReference type="PROSITE" id="PS50889">
    <property type="entry name" value="S4"/>
    <property type="match status" value="1"/>
</dbReference>
<evidence type="ECO:0000313" key="12">
    <source>
        <dbReference type="Proteomes" id="UP000438699"/>
    </source>
</evidence>
<dbReference type="Proteomes" id="UP000438699">
    <property type="component" value="Unassembled WGS sequence"/>
</dbReference>
<dbReference type="InterPro" id="IPR050188">
    <property type="entry name" value="RluA_PseudoU_synthase"/>
</dbReference>
<keyword evidence="9" id="KW-0694">RNA-binding</keyword>
<dbReference type="Gene3D" id="3.10.290.10">
    <property type="entry name" value="RNA-binding S4 domain"/>
    <property type="match status" value="1"/>
</dbReference>
<dbReference type="GO" id="GO:0015937">
    <property type="term" value="P:coenzyme A biosynthetic process"/>
    <property type="evidence" value="ECO:0007669"/>
    <property type="project" value="UniProtKB-UniRule"/>
</dbReference>
<dbReference type="InterPro" id="IPR027417">
    <property type="entry name" value="P-loop_NTPase"/>
</dbReference>
<dbReference type="SUPFAM" id="SSF55120">
    <property type="entry name" value="Pseudouridine synthase"/>
    <property type="match status" value="1"/>
</dbReference>
<feature type="binding site" evidence="7">
    <location>
        <begin position="340"/>
        <end position="345"/>
    </location>
    <ligand>
        <name>ATP</name>
        <dbReference type="ChEBI" id="CHEBI:30616"/>
    </ligand>
</feature>
<comment type="subcellular location">
    <subcellularLocation>
        <location evidence="7">Cytoplasm</location>
    </subcellularLocation>
</comment>
<accession>A0A6N6N768</accession>
<dbReference type="PANTHER" id="PTHR21600:SF87">
    <property type="entry name" value="RNA PSEUDOURIDYLATE SYNTHASE DOMAIN-CONTAINING PROTEIN 1"/>
    <property type="match status" value="1"/>
</dbReference>
<evidence type="ECO:0000256" key="5">
    <source>
        <dbReference type="ARBA" id="ARBA00022993"/>
    </source>
</evidence>
<evidence type="ECO:0000256" key="7">
    <source>
        <dbReference type="HAMAP-Rule" id="MF_00376"/>
    </source>
</evidence>
<dbReference type="CDD" id="cd02869">
    <property type="entry name" value="PseudoU_synth_RluA_like"/>
    <property type="match status" value="1"/>
</dbReference>
<dbReference type="InterPro" id="IPR006145">
    <property type="entry name" value="PsdUridine_synth_RsuA/RluA"/>
</dbReference>
<dbReference type="GO" id="GO:0004140">
    <property type="term" value="F:dephospho-CoA kinase activity"/>
    <property type="evidence" value="ECO:0007669"/>
    <property type="project" value="UniProtKB-UniRule"/>
</dbReference>
<dbReference type="GO" id="GO:0003723">
    <property type="term" value="F:RNA binding"/>
    <property type="evidence" value="ECO:0007669"/>
    <property type="project" value="UniProtKB-KW"/>
</dbReference>
<dbReference type="GO" id="GO:0009982">
    <property type="term" value="F:pseudouridine synthase activity"/>
    <property type="evidence" value="ECO:0007669"/>
    <property type="project" value="InterPro"/>
</dbReference>
<feature type="active site" evidence="8">
    <location>
        <position position="152"/>
    </location>
</feature>
<name>A0A6N6N768_9BACT</name>
<dbReference type="CDD" id="cd00165">
    <property type="entry name" value="S4"/>
    <property type="match status" value="1"/>
</dbReference>
<dbReference type="GO" id="GO:0000455">
    <property type="term" value="P:enzyme-directed rRNA pseudouridine synthesis"/>
    <property type="evidence" value="ECO:0007669"/>
    <property type="project" value="TreeGrafter"/>
</dbReference>
<comment type="similarity">
    <text evidence="1 7">Belongs to the CoaE family.</text>
</comment>
<dbReference type="UniPathway" id="UPA00241">
    <property type="reaction ID" value="UER00356"/>
</dbReference>
<evidence type="ECO:0000256" key="9">
    <source>
        <dbReference type="PROSITE-ProRule" id="PRU00182"/>
    </source>
</evidence>
<proteinExistence type="inferred from homology"/>
<dbReference type="GO" id="GO:0005737">
    <property type="term" value="C:cytoplasm"/>
    <property type="evidence" value="ECO:0007669"/>
    <property type="project" value="UniProtKB-SubCell"/>
</dbReference>
<keyword evidence="12" id="KW-1185">Reference proteome</keyword>
<dbReference type="OrthoDB" id="128480at2"/>
<dbReference type="InterPro" id="IPR020103">
    <property type="entry name" value="PsdUridine_synth_cat_dom_sf"/>
</dbReference>
<evidence type="ECO:0000256" key="3">
    <source>
        <dbReference type="ARBA" id="ARBA00022741"/>
    </source>
</evidence>
<evidence type="ECO:0000256" key="1">
    <source>
        <dbReference type="ARBA" id="ARBA00009018"/>
    </source>
</evidence>
<keyword evidence="7" id="KW-0963">Cytoplasm</keyword>
<dbReference type="InterPro" id="IPR006225">
    <property type="entry name" value="PsdUridine_synth_RluC/D"/>
</dbReference>
<dbReference type="EMBL" id="WAIE01000001">
    <property type="protein sequence ID" value="KAB1443285.1"/>
    <property type="molecule type" value="Genomic_DNA"/>
</dbReference>
<dbReference type="Pfam" id="PF00849">
    <property type="entry name" value="PseudoU_synth_2"/>
    <property type="match status" value="1"/>
</dbReference>
<dbReference type="NCBIfam" id="TIGR00005">
    <property type="entry name" value="rluA_subfam"/>
    <property type="match status" value="1"/>
</dbReference>
<dbReference type="Gene3D" id="3.30.2350.10">
    <property type="entry name" value="Pseudouridine synthase"/>
    <property type="match status" value="1"/>
</dbReference>
<dbReference type="InterPro" id="IPR036986">
    <property type="entry name" value="S4_RNA-bd_sf"/>
</dbReference>
<comment type="pathway">
    <text evidence="7">Cofactor biosynthesis; coenzyme A biosynthesis; CoA from (R)-pantothenate: step 5/5.</text>
</comment>
<keyword evidence="5 7" id="KW-0173">Coenzyme A biosynthesis</keyword>
<comment type="similarity">
    <text evidence="2">Belongs to the pseudouridine synthase RluA family.</text>
</comment>
<evidence type="ECO:0000313" key="11">
    <source>
        <dbReference type="EMBL" id="KAB1443285.1"/>
    </source>
</evidence>
<comment type="catalytic activity">
    <reaction evidence="7">
        <text>3'-dephospho-CoA + ATP = ADP + CoA + H(+)</text>
        <dbReference type="Rhea" id="RHEA:18245"/>
        <dbReference type="ChEBI" id="CHEBI:15378"/>
        <dbReference type="ChEBI" id="CHEBI:30616"/>
        <dbReference type="ChEBI" id="CHEBI:57287"/>
        <dbReference type="ChEBI" id="CHEBI:57328"/>
        <dbReference type="ChEBI" id="CHEBI:456216"/>
        <dbReference type="EC" id="2.7.1.24"/>
    </reaction>
</comment>
<dbReference type="CDD" id="cd02022">
    <property type="entry name" value="DPCK"/>
    <property type="match status" value="1"/>
</dbReference>
<dbReference type="GO" id="GO:0005524">
    <property type="term" value="F:ATP binding"/>
    <property type="evidence" value="ECO:0007669"/>
    <property type="project" value="UniProtKB-UniRule"/>
</dbReference>
<evidence type="ECO:0000256" key="8">
    <source>
        <dbReference type="PIRSR" id="PIRSR606225-1"/>
    </source>
</evidence>
<dbReference type="EC" id="2.7.1.24" evidence="7"/>
<dbReference type="Gene3D" id="3.40.50.300">
    <property type="entry name" value="P-loop containing nucleotide triphosphate hydrolases"/>
    <property type="match status" value="1"/>
</dbReference>
<dbReference type="Pfam" id="PF01121">
    <property type="entry name" value="CoaE"/>
    <property type="match status" value="1"/>
</dbReference>
<dbReference type="PANTHER" id="PTHR21600">
    <property type="entry name" value="MITOCHONDRIAL RNA PSEUDOURIDINE SYNTHASE"/>
    <property type="match status" value="1"/>
</dbReference>
<protein>
    <recommendedName>
        <fullName evidence="7">Dephospho-CoA kinase</fullName>
        <ecNumber evidence="7">2.7.1.24</ecNumber>
    </recommendedName>
    <alternativeName>
        <fullName evidence="7">Dephosphocoenzyme A kinase</fullName>
    </alternativeName>
</protein>
<keyword evidence="4 7" id="KW-0067">ATP-binding</keyword>
<keyword evidence="3 7" id="KW-0547">Nucleotide-binding</keyword>
<evidence type="ECO:0000256" key="6">
    <source>
        <dbReference type="ARBA" id="ARBA00023235"/>
    </source>
</evidence>
<evidence type="ECO:0000256" key="2">
    <source>
        <dbReference type="ARBA" id="ARBA00010876"/>
    </source>
</evidence>